<dbReference type="GO" id="GO:0019898">
    <property type="term" value="C:extrinsic component of membrane"/>
    <property type="evidence" value="ECO:0007669"/>
    <property type="project" value="InterPro"/>
</dbReference>
<gene>
    <name evidence="5" type="ORF">B0537_09065</name>
</gene>
<dbReference type="InterPro" id="IPR050465">
    <property type="entry name" value="UPF0194_transport"/>
</dbReference>
<protein>
    <recommendedName>
        <fullName evidence="4">Multidrug resistance protein MdtA-like barrel-sandwich hybrid domain-containing protein</fullName>
    </recommendedName>
</protein>
<dbReference type="PANTHER" id="PTHR32347">
    <property type="entry name" value="EFFLUX SYSTEM COMPONENT YKNX-RELATED"/>
    <property type="match status" value="1"/>
</dbReference>
<dbReference type="Gene3D" id="6.10.140.1990">
    <property type="match status" value="1"/>
</dbReference>
<dbReference type="GO" id="GO:0030313">
    <property type="term" value="C:cell envelope"/>
    <property type="evidence" value="ECO:0007669"/>
    <property type="project" value="UniProtKB-SubCell"/>
</dbReference>
<evidence type="ECO:0000256" key="2">
    <source>
        <dbReference type="ARBA" id="ARBA00023054"/>
    </source>
</evidence>
<evidence type="ECO:0000313" key="5">
    <source>
        <dbReference type="EMBL" id="AQS59215.1"/>
    </source>
</evidence>
<name>A0A1S6IWR2_9FIRM</name>
<dbReference type="GO" id="GO:1990961">
    <property type="term" value="P:xenobiotic detoxification by transmembrane export across the plasma membrane"/>
    <property type="evidence" value="ECO:0007669"/>
    <property type="project" value="InterPro"/>
</dbReference>
<dbReference type="EMBL" id="CP019698">
    <property type="protein sequence ID" value="AQS59215.1"/>
    <property type="molecule type" value="Genomic_DNA"/>
</dbReference>
<dbReference type="Pfam" id="PF25917">
    <property type="entry name" value="BSH_RND"/>
    <property type="match status" value="1"/>
</dbReference>
<evidence type="ECO:0000256" key="3">
    <source>
        <dbReference type="SAM" id="Coils"/>
    </source>
</evidence>
<evidence type="ECO:0000259" key="4">
    <source>
        <dbReference type="Pfam" id="PF25917"/>
    </source>
</evidence>
<dbReference type="InterPro" id="IPR058625">
    <property type="entry name" value="MdtA-like_BSH"/>
</dbReference>
<dbReference type="PANTHER" id="PTHR32347:SF23">
    <property type="entry name" value="BLL5650 PROTEIN"/>
    <property type="match status" value="1"/>
</dbReference>
<evidence type="ECO:0000313" key="6">
    <source>
        <dbReference type="Proteomes" id="UP000189464"/>
    </source>
</evidence>
<dbReference type="STRING" id="1833852.B0537_09065"/>
<evidence type="ECO:0000256" key="1">
    <source>
        <dbReference type="ARBA" id="ARBA00004196"/>
    </source>
</evidence>
<dbReference type="Gene3D" id="2.40.50.100">
    <property type="match status" value="2"/>
</dbReference>
<dbReference type="OrthoDB" id="1806446at2"/>
<sequence length="333" mass="36648">MKKKLLPLVLLIAAFIIGGLFMTLDGKDAVSMASAKKSSILTADTLNVSFQGVGGKVTSIQVTEEQQVKQGDVLMTLDPTDIDLQIAKLKTDILQQEVKIEQAKALGDRKEEVERQELAVEAAQQALDLAQLNYDRTKALFDAEAVAQATLDTASHQLETAKNALSQQQASLKKLKTDINNNVYNVELAEKQLETMQVQLQSLEVQKERMTLKAPVDGKVTRIVPKMGENVSAGVPVVVIETDQLYYNIYVDETQISKFKPEGMVSGYVVGLNKNVEGKVRYITAAPQYANMRMSREKGQADVSFFLVRIDVPRTDGLLPGMSVEVNIDESTN</sequence>
<dbReference type="KEGG" id="dfg:B0537_09065"/>
<dbReference type="Proteomes" id="UP000189464">
    <property type="component" value="Chromosome"/>
</dbReference>
<dbReference type="AlphaFoldDB" id="A0A1S6IWR2"/>
<organism evidence="5 6">
    <name type="scientific">Desulforamulus ferrireducens</name>
    <dbReference type="NCBI Taxonomy" id="1833852"/>
    <lineage>
        <taxon>Bacteria</taxon>
        <taxon>Bacillati</taxon>
        <taxon>Bacillota</taxon>
        <taxon>Clostridia</taxon>
        <taxon>Eubacteriales</taxon>
        <taxon>Peptococcaceae</taxon>
        <taxon>Desulforamulus</taxon>
    </lineage>
</organism>
<dbReference type="RefSeq" id="WP_077714284.1">
    <property type="nucleotide sequence ID" value="NZ_CP019698.1"/>
</dbReference>
<accession>A0A1S6IWR2</accession>
<feature type="domain" description="Multidrug resistance protein MdtA-like barrel-sandwich hybrid" evidence="4">
    <location>
        <begin position="53"/>
        <end position="237"/>
    </location>
</feature>
<keyword evidence="6" id="KW-1185">Reference proteome</keyword>
<dbReference type="InterPro" id="IPR030190">
    <property type="entry name" value="MacA_alpha-hairpin_sf"/>
</dbReference>
<dbReference type="SUPFAM" id="SSF111369">
    <property type="entry name" value="HlyD-like secretion proteins"/>
    <property type="match status" value="2"/>
</dbReference>
<reference evidence="5 6" key="1">
    <citation type="journal article" date="2016" name="Int. J. Syst. Evol. Microbiol.">
        <title>Desulfotomaculum ferrireducens sp. nov., a moderately thermophilic sulfate-reducing and dissimilatory Fe(III)-reducing bacterium isolated from compost.</title>
        <authorList>
            <person name="Yang G."/>
            <person name="Guo J."/>
            <person name="Zhuang L."/>
            <person name="Yuan Y."/>
            <person name="Zhou S."/>
        </authorList>
    </citation>
    <scope>NUCLEOTIDE SEQUENCE [LARGE SCALE GENOMIC DNA]</scope>
    <source>
        <strain evidence="5 6">GSS09</strain>
    </source>
</reference>
<dbReference type="Gene3D" id="2.40.30.170">
    <property type="match status" value="1"/>
</dbReference>
<feature type="coiled-coil region" evidence="3">
    <location>
        <begin position="86"/>
        <end position="213"/>
    </location>
</feature>
<dbReference type="GO" id="GO:1990195">
    <property type="term" value="C:macrolide transmembrane transporter complex"/>
    <property type="evidence" value="ECO:0007669"/>
    <property type="project" value="InterPro"/>
</dbReference>
<comment type="subcellular location">
    <subcellularLocation>
        <location evidence="1">Cell envelope</location>
    </subcellularLocation>
</comment>
<keyword evidence="2 3" id="KW-0175">Coiled coil</keyword>
<proteinExistence type="predicted"/>